<keyword evidence="3" id="KW-1185">Reference proteome</keyword>
<sequence length="130" mass="15006">MESSKIIYLFVFLMMSLLLQAQENNVSQYPPIHVGNSIQTIKYEYNIGYPDDISQKNTIDNKNIQRSRNSSRIIVHSLMIASEVFFSESVSYLSIDENNQKESENEKFNITTHQEVNASLTIPSLIIWNN</sequence>
<dbReference type="Proteomes" id="UP000629420">
    <property type="component" value="Chromosome"/>
</dbReference>
<evidence type="ECO:0000313" key="3">
    <source>
        <dbReference type="Proteomes" id="UP000629420"/>
    </source>
</evidence>
<evidence type="ECO:0000313" key="2">
    <source>
        <dbReference type="EMBL" id="QQX76815.1"/>
    </source>
</evidence>
<feature type="chain" id="PRO_5045658999" evidence="1">
    <location>
        <begin position="22"/>
        <end position="130"/>
    </location>
</feature>
<proteinExistence type="predicted"/>
<keyword evidence="1" id="KW-0732">Signal</keyword>
<evidence type="ECO:0000256" key="1">
    <source>
        <dbReference type="SAM" id="SignalP"/>
    </source>
</evidence>
<dbReference type="EMBL" id="CP068439">
    <property type="protein sequence ID" value="QQX76815.1"/>
    <property type="molecule type" value="Genomic_DNA"/>
</dbReference>
<name>A0ABX7DRP6_9FLAO</name>
<reference evidence="2 3" key="1">
    <citation type="submission" date="2021-01" db="EMBL/GenBank/DDBJ databases">
        <title>Aequorivita sp. strain KX20305, a bacterium isolated from the sediment collected at a cold seep field in South China Sea.</title>
        <authorList>
            <person name="Zhang H."/>
            <person name="Li C."/>
        </authorList>
    </citation>
    <scope>NUCLEOTIDE SEQUENCE [LARGE SCALE GENOMIC DNA]</scope>
    <source>
        <strain evidence="2 3">KX20305</strain>
    </source>
</reference>
<feature type="signal peptide" evidence="1">
    <location>
        <begin position="1"/>
        <end position="21"/>
    </location>
</feature>
<dbReference type="RefSeq" id="WP_202336697.1">
    <property type="nucleotide sequence ID" value="NZ_CP068439.1"/>
</dbReference>
<protein>
    <submittedName>
        <fullName evidence="2">Uncharacterized protein</fullName>
    </submittedName>
</protein>
<accession>A0ABX7DRP6</accession>
<gene>
    <name evidence="2" type="ORF">JK629_00640</name>
</gene>
<organism evidence="2 3">
    <name type="scientific">Aequorivita iocasae</name>
    <dbReference type="NCBI Taxonomy" id="2803865"/>
    <lineage>
        <taxon>Bacteria</taxon>
        <taxon>Pseudomonadati</taxon>
        <taxon>Bacteroidota</taxon>
        <taxon>Flavobacteriia</taxon>
        <taxon>Flavobacteriales</taxon>
        <taxon>Flavobacteriaceae</taxon>
        <taxon>Aequorivita</taxon>
    </lineage>
</organism>